<dbReference type="AlphaFoldDB" id="A0AAE1BLH3"/>
<proteinExistence type="predicted"/>
<dbReference type="EMBL" id="JAWQEG010007495">
    <property type="protein sequence ID" value="KAK3852287.1"/>
    <property type="molecule type" value="Genomic_DNA"/>
</dbReference>
<reference evidence="1" key="1">
    <citation type="submission" date="2023-10" db="EMBL/GenBank/DDBJ databases">
        <title>Genome assemblies of two species of porcelain crab, Petrolisthes cinctipes and Petrolisthes manimaculis (Anomura: Porcellanidae).</title>
        <authorList>
            <person name="Angst P."/>
        </authorList>
    </citation>
    <scope>NUCLEOTIDE SEQUENCE</scope>
    <source>
        <strain evidence="1">PB745_01</strain>
        <tissue evidence="1">Gill</tissue>
    </source>
</reference>
<protein>
    <submittedName>
        <fullName evidence="1">Uncharacterized protein</fullName>
    </submittedName>
</protein>
<name>A0AAE1BLH3_PETCI</name>
<evidence type="ECO:0000313" key="1">
    <source>
        <dbReference type="EMBL" id="KAK3852287.1"/>
    </source>
</evidence>
<evidence type="ECO:0000313" key="2">
    <source>
        <dbReference type="Proteomes" id="UP001286313"/>
    </source>
</evidence>
<accession>A0AAE1BLH3</accession>
<gene>
    <name evidence="1" type="ORF">Pcinc_041120</name>
</gene>
<comment type="caution">
    <text evidence="1">The sequence shown here is derived from an EMBL/GenBank/DDBJ whole genome shotgun (WGS) entry which is preliminary data.</text>
</comment>
<sequence>MIVYHPWYVAKAPPCQARLLLVIRLAIGSLATEETPTISLPFRMATSILASSIKNTTIHSKLRRPTIRPADSPSLPMQAQCEECNSSPKCNQARRNLQEETI</sequence>
<organism evidence="1 2">
    <name type="scientific">Petrolisthes cinctipes</name>
    <name type="common">Flat porcelain crab</name>
    <dbReference type="NCBI Taxonomy" id="88211"/>
    <lineage>
        <taxon>Eukaryota</taxon>
        <taxon>Metazoa</taxon>
        <taxon>Ecdysozoa</taxon>
        <taxon>Arthropoda</taxon>
        <taxon>Crustacea</taxon>
        <taxon>Multicrustacea</taxon>
        <taxon>Malacostraca</taxon>
        <taxon>Eumalacostraca</taxon>
        <taxon>Eucarida</taxon>
        <taxon>Decapoda</taxon>
        <taxon>Pleocyemata</taxon>
        <taxon>Anomura</taxon>
        <taxon>Galatheoidea</taxon>
        <taxon>Porcellanidae</taxon>
        <taxon>Petrolisthes</taxon>
    </lineage>
</organism>
<keyword evidence="2" id="KW-1185">Reference proteome</keyword>
<dbReference type="Proteomes" id="UP001286313">
    <property type="component" value="Unassembled WGS sequence"/>
</dbReference>